<dbReference type="InterPro" id="IPR000531">
    <property type="entry name" value="Beta-barrel_TonB"/>
</dbReference>
<evidence type="ECO:0000256" key="10">
    <source>
        <dbReference type="SAM" id="MobiDB-lite"/>
    </source>
</evidence>
<evidence type="ECO:0000313" key="14">
    <source>
        <dbReference type="EMBL" id="QGY81911.1"/>
    </source>
</evidence>
<evidence type="ECO:0000256" key="6">
    <source>
        <dbReference type="ARBA" id="ARBA00023136"/>
    </source>
</evidence>
<dbReference type="InterPro" id="IPR039426">
    <property type="entry name" value="TonB-dep_rcpt-like"/>
</dbReference>
<evidence type="ECO:0000256" key="1">
    <source>
        <dbReference type="ARBA" id="ARBA00004571"/>
    </source>
</evidence>
<dbReference type="GO" id="GO:0009279">
    <property type="term" value="C:cell outer membrane"/>
    <property type="evidence" value="ECO:0007669"/>
    <property type="project" value="UniProtKB-SubCell"/>
</dbReference>
<feature type="chain" id="PRO_5026291853" evidence="11">
    <location>
        <begin position="32"/>
        <end position="1000"/>
    </location>
</feature>
<keyword evidence="5 9" id="KW-0798">TonB box</keyword>
<dbReference type="OrthoDB" id="7051241at2"/>
<reference evidence="15" key="1">
    <citation type="submission" date="2019-01" db="EMBL/GenBank/DDBJ databases">
        <title>Sphingorhabdus lacus sp.nov., isolated from an oligotrophic freshwater lake.</title>
        <authorList>
            <person name="Park M."/>
        </authorList>
    </citation>
    <scope>NUCLEOTIDE SEQUENCE [LARGE SCALE GENOMIC DNA]</scope>
    <source>
        <strain evidence="15">IMCC1753</strain>
    </source>
</reference>
<proteinExistence type="inferred from homology"/>
<dbReference type="InterPro" id="IPR012910">
    <property type="entry name" value="Plug_dom"/>
</dbReference>
<keyword evidence="15" id="KW-1185">Reference proteome</keyword>
<evidence type="ECO:0000256" key="3">
    <source>
        <dbReference type="ARBA" id="ARBA00022452"/>
    </source>
</evidence>
<dbReference type="InterPro" id="IPR036942">
    <property type="entry name" value="Beta-barrel_TonB_sf"/>
</dbReference>
<keyword evidence="6 8" id="KW-0472">Membrane</keyword>
<dbReference type="Pfam" id="PF07715">
    <property type="entry name" value="Plug"/>
    <property type="match status" value="1"/>
</dbReference>
<keyword evidence="4 8" id="KW-0812">Transmembrane</keyword>
<evidence type="ECO:0000256" key="8">
    <source>
        <dbReference type="PROSITE-ProRule" id="PRU01360"/>
    </source>
</evidence>
<evidence type="ECO:0000256" key="4">
    <source>
        <dbReference type="ARBA" id="ARBA00022692"/>
    </source>
</evidence>
<feature type="domain" description="TonB-dependent receptor plug" evidence="13">
    <location>
        <begin position="66"/>
        <end position="182"/>
    </location>
</feature>
<name>A0A6I6LBR8_9SPHN</name>
<comment type="similarity">
    <text evidence="8 9">Belongs to the TonB-dependent receptor family.</text>
</comment>
<evidence type="ECO:0000259" key="12">
    <source>
        <dbReference type="Pfam" id="PF00593"/>
    </source>
</evidence>
<evidence type="ECO:0000256" key="9">
    <source>
        <dbReference type="RuleBase" id="RU003357"/>
    </source>
</evidence>
<comment type="subcellular location">
    <subcellularLocation>
        <location evidence="1 8">Cell outer membrane</location>
        <topology evidence="1 8">Multi-pass membrane protein</topology>
    </subcellularLocation>
</comment>
<dbReference type="Gene3D" id="2.170.130.10">
    <property type="entry name" value="TonB-dependent receptor, plug domain"/>
    <property type="match status" value="1"/>
</dbReference>
<dbReference type="RefSeq" id="WP_158902579.1">
    <property type="nucleotide sequence ID" value="NZ_CP035733.1"/>
</dbReference>
<organism evidence="14 15">
    <name type="scientific">Sphingorhabdus lacus</name>
    <dbReference type="NCBI Taxonomy" id="392610"/>
    <lineage>
        <taxon>Bacteria</taxon>
        <taxon>Pseudomonadati</taxon>
        <taxon>Pseudomonadota</taxon>
        <taxon>Alphaproteobacteria</taxon>
        <taxon>Sphingomonadales</taxon>
        <taxon>Sphingomonadaceae</taxon>
        <taxon>Sphingorhabdus</taxon>
    </lineage>
</organism>
<accession>A0A6I6LBR8</accession>
<dbReference type="PANTHER" id="PTHR47234">
    <property type="match status" value="1"/>
</dbReference>
<keyword evidence="2 8" id="KW-0813">Transport</keyword>
<gene>
    <name evidence="14" type="ORF">EUU25_15585</name>
</gene>
<dbReference type="Proteomes" id="UP000428803">
    <property type="component" value="Chromosome"/>
</dbReference>
<evidence type="ECO:0000256" key="11">
    <source>
        <dbReference type="SAM" id="SignalP"/>
    </source>
</evidence>
<dbReference type="InterPro" id="IPR037066">
    <property type="entry name" value="Plug_dom_sf"/>
</dbReference>
<sequence length="1000" mass="107213">MKNQKARMRDFSLSVSIAALFAALTPAIAFAQDSQEVQPANEVANEADEGEAIIVTGSRIARPELNVANPVVAVSGESIEKSGQVNVTDVLIRNPALTASIGGSLSGGADAGLGETGVNRLDLRNLGADRTLVLVNGKRHVAGIPNTASVDINSIPQDLIERVDVLTGGASAIYGADGVSGVVNFILKRNFDGVTARGQVGISDKGDAGTRFFSIVAGKNFAGDRGNVALAYEFSDRDRLSSFDRAFSGDPQVNRGLFRNRDDFPDDPNVPDRILYNNLSWADSAPDGAVDLDLDGIPDFTGSGLVYDRGLPIPSSGGRAQGGSNTPTAGYFGDLEPSLRRHAVNALASYEFSPAFKVFLEGKYVRTNAYSVGQPSFDFFTYLAPDNAFLNDRFGVANTTNGALISRDNFDFGVRGESIKRETYRGVAGIEGDITDNAKYEVSYVFGRTTAAGTQTSNLIGDRYFAALDAVRDPVSGQIVCRSTLDPLSNIDPNNFNQPASTFTPGAGSACRPLNVLGNGVASQEALDFVLANNTNRSRITQHVVSGSVSGDFDALFTLPGGPLGFALGAEYRKEISSDTPDALIQSGALRDFAAVQPSTGKFDVKEIFAELNAPILADMPFAHLLSFSAAIRLSDYSTIGKTTTWKVDGIYAPIPDVRFRGSYSQAVRAPNIGELFSPQSGTFAFVTDPCDVTRLNDGTQFRQANCTAILSGLGLTPAQIATFSPSTDAQATTSRRGLAGGNPGLSEEEAKTWTAGVVLRPSFIPGLSMSFDWYNIRIKGAINTPSATEVAELCVDQPTIDNVFCQNIFRATGTGFVLGDGNDPLQRNGFIVGPENVAAFETAGGDFTINYRMPTDNIGTFNVNLTGGYLDKITFVPTVGADVDDDTLEAYNPRWRGSASLDWQLGGFNINYGVNYFSKTRRFTTEQLAANPDLSDPRFFYFKERWEHDVRLAYDVDDKFTFYGGVNNIFDEKPAFDQLSYPISSGVGRFLYVGAKVTM</sequence>
<feature type="region of interest" description="Disordered" evidence="10">
    <location>
        <begin position="726"/>
        <end position="747"/>
    </location>
</feature>
<dbReference type="KEGG" id="slaa:EUU25_15585"/>
<feature type="signal peptide" evidence="11">
    <location>
        <begin position="1"/>
        <end position="31"/>
    </location>
</feature>
<dbReference type="Gene3D" id="2.40.170.20">
    <property type="entry name" value="TonB-dependent receptor, beta-barrel domain"/>
    <property type="match status" value="1"/>
</dbReference>
<feature type="domain" description="TonB-dependent receptor-like beta-barrel" evidence="12">
    <location>
        <begin position="534"/>
        <end position="970"/>
    </location>
</feature>
<dbReference type="AlphaFoldDB" id="A0A6I6LBR8"/>
<keyword evidence="7 8" id="KW-0998">Cell outer membrane</keyword>
<dbReference type="SUPFAM" id="SSF56935">
    <property type="entry name" value="Porins"/>
    <property type="match status" value="1"/>
</dbReference>
<feature type="compositionally biased region" description="Polar residues" evidence="10">
    <location>
        <begin position="726"/>
        <end position="736"/>
    </location>
</feature>
<evidence type="ECO:0000256" key="7">
    <source>
        <dbReference type="ARBA" id="ARBA00023237"/>
    </source>
</evidence>
<keyword evidence="3 8" id="KW-1134">Transmembrane beta strand</keyword>
<keyword evidence="11" id="KW-0732">Signal</keyword>
<dbReference type="EMBL" id="CP035733">
    <property type="protein sequence ID" value="QGY81911.1"/>
    <property type="molecule type" value="Genomic_DNA"/>
</dbReference>
<dbReference type="PANTHER" id="PTHR47234:SF2">
    <property type="entry name" value="TONB-DEPENDENT RECEPTOR"/>
    <property type="match status" value="1"/>
</dbReference>
<evidence type="ECO:0000259" key="13">
    <source>
        <dbReference type="Pfam" id="PF07715"/>
    </source>
</evidence>
<evidence type="ECO:0000313" key="15">
    <source>
        <dbReference type="Proteomes" id="UP000428803"/>
    </source>
</evidence>
<dbReference type="Pfam" id="PF00593">
    <property type="entry name" value="TonB_dep_Rec_b-barrel"/>
    <property type="match status" value="1"/>
</dbReference>
<protein>
    <submittedName>
        <fullName evidence="14">TonB-dependent receptor</fullName>
    </submittedName>
</protein>
<dbReference type="PROSITE" id="PS52016">
    <property type="entry name" value="TONB_DEPENDENT_REC_3"/>
    <property type="match status" value="1"/>
</dbReference>
<evidence type="ECO:0000256" key="5">
    <source>
        <dbReference type="ARBA" id="ARBA00023077"/>
    </source>
</evidence>
<evidence type="ECO:0000256" key="2">
    <source>
        <dbReference type="ARBA" id="ARBA00022448"/>
    </source>
</evidence>
<keyword evidence="14" id="KW-0675">Receptor</keyword>